<dbReference type="AlphaFoldDB" id="A0A080LV99"/>
<evidence type="ECO:0000313" key="1">
    <source>
        <dbReference type="EMBL" id="KFB72528.1"/>
    </source>
</evidence>
<evidence type="ECO:0000313" key="2">
    <source>
        <dbReference type="Proteomes" id="UP000020077"/>
    </source>
</evidence>
<dbReference type="EMBL" id="JDVG02000376">
    <property type="protein sequence ID" value="KFB72528.1"/>
    <property type="molecule type" value="Genomic_DNA"/>
</dbReference>
<comment type="caution">
    <text evidence="1">The sequence shown here is derived from an EMBL/GenBank/DDBJ whole genome shotgun (WGS) entry which is preliminary data.</text>
</comment>
<organism evidence="1 2">
    <name type="scientific">Candidatus Accumulibacter phosphatis</name>
    <dbReference type="NCBI Taxonomy" id="327160"/>
    <lineage>
        <taxon>Bacteria</taxon>
        <taxon>Pseudomonadati</taxon>
        <taxon>Pseudomonadota</taxon>
        <taxon>Betaproteobacteria</taxon>
        <taxon>Candidatus Accumulibacter</taxon>
    </lineage>
</organism>
<name>A0A080LV99_9PROT</name>
<reference evidence="1 2" key="1">
    <citation type="submission" date="2014-02" db="EMBL/GenBank/DDBJ databases">
        <title>Expanding our view of genomic diversity in Candidatus Accumulibacter clades.</title>
        <authorList>
            <person name="Skennerton C.T."/>
            <person name="Barr J.J."/>
            <person name="Slater F.R."/>
            <person name="Bond P.L."/>
            <person name="Tyson G.W."/>
        </authorList>
    </citation>
    <scope>NUCLEOTIDE SEQUENCE [LARGE SCALE GENOMIC DNA]</scope>
    <source>
        <strain evidence="2">BA-91</strain>
    </source>
</reference>
<proteinExistence type="predicted"/>
<protein>
    <submittedName>
        <fullName evidence="1">Uncharacterized protein</fullName>
    </submittedName>
</protein>
<accession>A0A080LV99</accession>
<gene>
    <name evidence="1" type="ORF">AW09_002286</name>
</gene>
<dbReference type="Proteomes" id="UP000020077">
    <property type="component" value="Unassembled WGS sequence"/>
</dbReference>
<sequence>MMHICTDRTDLDELIGKQDWEGQHLLFRYGPLAQAMKRGEELILEHSDALSPFLLAKVEFLRGDLFIDDTAEQIHPHDGFRLTLRRSVAIENVGEPTPARGAR</sequence>